<gene>
    <name evidence="1" type="ORF">CR201_G0020154</name>
</gene>
<comment type="caution">
    <text evidence="1">The sequence shown here is derived from an EMBL/GenBank/DDBJ whole genome shotgun (WGS) entry which is preliminary data.</text>
</comment>
<dbReference type="EMBL" id="NDHI03003424">
    <property type="protein sequence ID" value="PNJ54912.1"/>
    <property type="molecule type" value="Genomic_DNA"/>
</dbReference>
<reference evidence="1" key="1">
    <citation type="submission" date="2017-12" db="EMBL/GenBank/DDBJ databases">
        <title>High-resolution comparative analysis of great ape genomes.</title>
        <authorList>
            <person name="Pollen A."/>
            <person name="Hastie A."/>
            <person name="Hormozdiari F."/>
            <person name="Dougherty M."/>
            <person name="Liu R."/>
            <person name="Chaisson M."/>
            <person name="Hoppe E."/>
            <person name="Hill C."/>
            <person name="Pang A."/>
            <person name="Hillier L."/>
            <person name="Baker C."/>
            <person name="Armstrong J."/>
            <person name="Shendure J."/>
            <person name="Paten B."/>
            <person name="Wilson R."/>
            <person name="Chao H."/>
            <person name="Schneider V."/>
            <person name="Ventura M."/>
            <person name="Kronenberg Z."/>
            <person name="Murali S."/>
            <person name="Gordon D."/>
            <person name="Cantsilieris S."/>
            <person name="Munson K."/>
            <person name="Nelson B."/>
            <person name="Raja A."/>
            <person name="Underwood J."/>
            <person name="Diekhans M."/>
            <person name="Fiddes I."/>
            <person name="Haussler D."/>
            <person name="Eichler E."/>
        </authorList>
    </citation>
    <scope>NUCLEOTIDE SEQUENCE [LARGE SCALE GENOMIC DNA]</scope>
    <source>
        <strain evidence="1">Susie</strain>
    </source>
</reference>
<sequence>MTSQRSLPADDFGIYYVLTTTPGEDHMRKDLLRDAAGCGLTLRHPSSPSCLKGSSIIASYV</sequence>
<accession>A0A2J8VBM0</accession>
<proteinExistence type="predicted"/>
<protein>
    <submittedName>
        <fullName evidence="1">USP50 isoform 3</fullName>
    </submittedName>
</protein>
<organism evidence="1">
    <name type="scientific">Pongo abelii</name>
    <name type="common">Sumatran orangutan</name>
    <name type="synonym">Pongo pygmaeus abelii</name>
    <dbReference type="NCBI Taxonomy" id="9601"/>
    <lineage>
        <taxon>Eukaryota</taxon>
        <taxon>Metazoa</taxon>
        <taxon>Chordata</taxon>
        <taxon>Craniata</taxon>
        <taxon>Vertebrata</taxon>
        <taxon>Euteleostomi</taxon>
        <taxon>Mammalia</taxon>
        <taxon>Eutheria</taxon>
        <taxon>Euarchontoglires</taxon>
        <taxon>Primates</taxon>
        <taxon>Haplorrhini</taxon>
        <taxon>Catarrhini</taxon>
        <taxon>Hominidae</taxon>
        <taxon>Pongo</taxon>
    </lineage>
</organism>
<name>A0A2J8VBM0_PONAB</name>
<dbReference type="AlphaFoldDB" id="A0A2J8VBM0"/>
<evidence type="ECO:0000313" key="1">
    <source>
        <dbReference type="EMBL" id="PNJ54912.1"/>
    </source>
</evidence>